<accession>A0ABU7C128</accession>
<organism evidence="1 2">
    <name type="scientific">Ataeniobius toweri</name>
    <dbReference type="NCBI Taxonomy" id="208326"/>
    <lineage>
        <taxon>Eukaryota</taxon>
        <taxon>Metazoa</taxon>
        <taxon>Chordata</taxon>
        <taxon>Craniata</taxon>
        <taxon>Vertebrata</taxon>
        <taxon>Euteleostomi</taxon>
        <taxon>Actinopterygii</taxon>
        <taxon>Neopterygii</taxon>
        <taxon>Teleostei</taxon>
        <taxon>Neoteleostei</taxon>
        <taxon>Acanthomorphata</taxon>
        <taxon>Ovalentaria</taxon>
        <taxon>Atherinomorphae</taxon>
        <taxon>Cyprinodontiformes</taxon>
        <taxon>Goodeidae</taxon>
        <taxon>Ataeniobius</taxon>
    </lineage>
</organism>
<evidence type="ECO:0000313" key="1">
    <source>
        <dbReference type="EMBL" id="MED6255901.1"/>
    </source>
</evidence>
<protein>
    <recommendedName>
        <fullName evidence="3">Secreted protein</fullName>
    </recommendedName>
</protein>
<name>A0ABU7C128_9TELE</name>
<reference evidence="1 2" key="1">
    <citation type="submission" date="2021-07" db="EMBL/GenBank/DDBJ databases">
        <authorList>
            <person name="Palmer J.M."/>
        </authorList>
    </citation>
    <scope>NUCLEOTIDE SEQUENCE [LARGE SCALE GENOMIC DNA]</scope>
    <source>
        <strain evidence="1 2">AT_MEX2019</strain>
        <tissue evidence="1">Muscle</tissue>
    </source>
</reference>
<comment type="caution">
    <text evidence="1">The sequence shown here is derived from an EMBL/GenBank/DDBJ whole genome shotgun (WGS) entry which is preliminary data.</text>
</comment>
<sequence length="68" mass="7574">MLLPSPRIGLPELACLSSLPGVLVLDQSAVRHQTAARHTRTFWTVFWIGHFPTEKPLPCPRSHTGSEK</sequence>
<proteinExistence type="predicted"/>
<keyword evidence="2" id="KW-1185">Reference proteome</keyword>
<dbReference type="EMBL" id="JAHUTI010072278">
    <property type="protein sequence ID" value="MED6255901.1"/>
    <property type="molecule type" value="Genomic_DNA"/>
</dbReference>
<evidence type="ECO:0000313" key="2">
    <source>
        <dbReference type="Proteomes" id="UP001345963"/>
    </source>
</evidence>
<dbReference type="Proteomes" id="UP001345963">
    <property type="component" value="Unassembled WGS sequence"/>
</dbReference>
<gene>
    <name evidence="1" type="ORF">ATANTOWER_016629</name>
</gene>
<evidence type="ECO:0008006" key="3">
    <source>
        <dbReference type="Google" id="ProtNLM"/>
    </source>
</evidence>